<feature type="compositionally biased region" description="Basic and acidic residues" evidence="1">
    <location>
        <begin position="41"/>
        <end position="61"/>
    </location>
</feature>
<keyword evidence="3" id="KW-1185">Reference proteome</keyword>
<feature type="region of interest" description="Disordered" evidence="1">
    <location>
        <begin position="1"/>
        <end position="63"/>
    </location>
</feature>
<name>A0A2T0SKD4_9BACT</name>
<dbReference type="EMBL" id="PVTE01000019">
    <property type="protein sequence ID" value="PRY33871.1"/>
    <property type="molecule type" value="Genomic_DNA"/>
</dbReference>
<dbReference type="AlphaFoldDB" id="A0A2T0SKD4"/>
<sequence>MDLPNLRPGSPVQTETGPVTETAGKPKKHSPYKSAGPYKRPPIDRSIPKEPKKEYPRHEPGSEAYFRTQREKFLDKPRTWINPVTLKSTEAVWKPVEFTRFSHAMSTTLDRIFGRATRVSVAAPEDLKELVSLFGQINRPTRMSLVQLFEKGDLAFYGQQTATQNTLQAGVWLNNRFIGVELTYDH</sequence>
<accession>A0A2T0SKD4</accession>
<comment type="caution">
    <text evidence="2">The sequence shown here is derived from an EMBL/GenBank/DDBJ whole genome shotgun (WGS) entry which is preliminary data.</text>
</comment>
<evidence type="ECO:0000256" key="1">
    <source>
        <dbReference type="SAM" id="MobiDB-lite"/>
    </source>
</evidence>
<evidence type="ECO:0000313" key="2">
    <source>
        <dbReference type="EMBL" id="PRY33871.1"/>
    </source>
</evidence>
<protein>
    <submittedName>
        <fullName evidence="2">Uncharacterized protein</fullName>
    </submittedName>
</protein>
<dbReference type="Proteomes" id="UP000238375">
    <property type="component" value="Unassembled WGS sequence"/>
</dbReference>
<gene>
    <name evidence="2" type="ORF">CLV58_11920</name>
</gene>
<evidence type="ECO:0000313" key="3">
    <source>
        <dbReference type="Proteomes" id="UP000238375"/>
    </source>
</evidence>
<proteinExistence type="predicted"/>
<reference evidence="2 3" key="1">
    <citation type="submission" date="2018-03" db="EMBL/GenBank/DDBJ databases">
        <title>Genomic Encyclopedia of Archaeal and Bacterial Type Strains, Phase II (KMG-II): from individual species to whole genera.</title>
        <authorList>
            <person name="Goeker M."/>
        </authorList>
    </citation>
    <scope>NUCLEOTIDE SEQUENCE [LARGE SCALE GENOMIC DNA]</scope>
    <source>
        <strain evidence="2 3">DSM 28354</strain>
    </source>
</reference>
<organism evidence="2 3">
    <name type="scientific">Spirosoma oryzae</name>
    <dbReference type="NCBI Taxonomy" id="1469603"/>
    <lineage>
        <taxon>Bacteria</taxon>
        <taxon>Pseudomonadati</taxon>
        <taxon>Bacteroidota</taxon>
        <taxon>Cytophagia</taxon>
        <taxon>Cytophagales</taxon>
        <taxon>Cytophagaceae</taxon>
        <taxon>Spirosoma</taxon>
    </lineage>
</organism>